<dbReference type="RefSeq" id="XP_022458055.1">
    <property type="nucleotide sequence ID" value="XM_022604256.1"/>
</dbReference>
<dbReference type="OrthoDB" id="75754at2759"/>
<evidence type="ECO:0000256" key="3">
    <source>
        <dbReference type="ARBA" id="ARBA00006159"/>
    </source>
</evidence>
<dbReference type="GeneID" id="34519443"/>
<dbReference type="GO" id="GO:0006368">
    <property type="term" value="P:transcription elongation by RNA polymerase II"/>
    <property type="evidence" value="ECO:0007669"/>
    <property type="project" value="EnsemblFungi"/>
</dbReference>
<gene>
    <name evidence="14" type="ORF">KUCA_T00002017001</name>
</gene>
<dbReference type="Proteomes" id="UP000019384">
    <property type="component" value="Unassembled WGS sequence"/>
</dbReference>
<feature type="domain" description="Histone chaperone RTT106/FACT complex subunit SPT16-like middle" evidence="13">
    <location>
        <begin position="195"/>
        <end position="291"/>
    </location>
</feature>
<dbReference type="GO" id="GO:0005694">
    <property type="term" value="C:chromosome"/>
    <property type="evidence" value="ECO:0007669"/>
    <property type="project" value="UniProtKB-SubCell"/>
</dbReference>
<evidence type="ECO:0000313" key="14">
    <source>
        <dbReference type="EMBL" id="CDK26046.1"/>
    </source>
</evidence>
<dbReference type="GO" id="GO:0006335">
    <property type="term" value="P:DNA replication-dependent chromatin assembly"/>
    <property type="evidence" value="ECO:0007669"/>
    <property type="project" value="EnsemblFungi"/>
</dbReference>
<proteinExistence type="inferred from homology"/>
<dbReference type="GO" id="GO:0005634">
    <property type="term" value="C:nucleus"/>
    <property type="evidence" value="ECO:0007669"/>
    <property type="project" value="UniProtKB-SubCell"/>
</dbReference>
<keyword evidence="7" id="KW-0805">Transcription regulation</keyword>
<dbReference type="GO" id="GO:0000122">
    <property type="term" value="P:negative regulation of transcription by RNA polymerase II"/>
    <property type="evidence" value="ECO:0007669"/>
    <property type="project" value="EnsemblFungi"/>
</dbReference>
<evidence type="ECO:0000313" key="15">
    <source>
        <dbReference type="Proteomes" id="UP000019384"/>
    </source>
</evidence>
<dbReference type="PANTHER" id="PTHR45849">
    <property type="entry name" value="FACT COMPLEX SUBUNIT SSRP1"/>
    <property type="match status" value="1"/>
</dbReference>
<keyword evidence="11" id="KW-0539">Nucleus</keyword>
<dbReference type="GO" id="GO:0003690">
    <property type="term" value="F:double-stranded DNA binding"/>
    <property type="evidence" value="ECO:0007669"/>
    <property type="project" value="EnsemblFungi"/>
</dbReference>
<dbReference type="InterPro" id="IPR040993">
    <property type="entry name" value="Rtt106_N"/>
</dbReference>
<dbReference type="Pfam" id="PF18469">
    <property type="entry name" value="PH_18"/>
    <property type="match status" value="1"/>
</dbReference>
<evidence type="ECO:0000256" key="12">
    <source>
        <dbReference type="SAM" id="MobiDB-lite"/>
    </source>
</evidence>
<reference evidence="14" key="2">
    <citation type="submission" date="2014-02" db="EMBL/GenBank/DDBJ databases">
        <title>Complete DNA sequence of /Kuraishia capsulata/ illustrates novel genomic features among budding yeasts (/Saccharomycotina/).</title>
        <authorList>
            <person name="Morales L."/>
            <person name="Noel B."/>
            <person name="Porcel B."/>
            <person name="Marcet-Houben M."/>
            <person name="Hullo M-F."/>
            <person name="Sacerdot C."/>
            <person name="Tekaia F."/>
            <person name="Leh-Louis V."/>
            <person name="Despons L."/>
            <person name="Khanna V."/>
            <person name="Aury J-M."/>
            <person name="Barbe V."/>
            <person name="Couloux A."/>
            <person name="Labadie K."/>
            <person name="Pelletier E."/>
            <person name="Souciet J-L."/>
            <person name="Boekhout T."/>
            <person name="Gabaldon T."/>
            <person name="Wincker P."/>
            <person name="Dujon B."/>
        </authorList>
    </citation>
    <scope>NUCLEOTIDE SEQUENCE</scope>
    <source>
        <strain evidence="14">CBS 1993</strain>
    </source>
</reference>
<dbReference type="Pfam" id="PF08512">
    <property type="entry name" value="Rttp106-like_middle"/>
    <property type="match status" value="1"/>
</dbReference>
<dbReference type="Pfam" id="PF18215">
    <property type="entry name" value="Rtt106_N"/>
    <property type="match status" value="1"/>
</dbReference>
<reference evidence="14" key="1">
    <citation type="submission" date="2013-12" db="EMBL/GenBank/DDBJ databases">
        <authorList>
            <person name="Genoscope - CEA"/>
        </authorList>
    </citation>
    <scope>NUCLEOTIDE SEQUENCE</scope>
    <source>
        <strain evidence="14">CBS 1993</strain>
    </source>
</reference>
<dbReference type="HOGENOM" id="CLU_040939_1_0_1"/>
<dbReference type="STRING" id="1382522.W6MIR9"/>
<dbReference type="SUPFAM" id="SSF50729">
    <property type="entry name" value="PH domain-like"/>
    <property type="match status" value="1"/>
</dbReference>
<comment type="similarity">
    <text evidence="3">Belongs to the RTT106 family.</text>
</comment>
<evidence type="ECO:0000259" key="13">
    <source>
        <dbReference type="SMART" id="SM01287"/>
    </source>
</evidence>
<name>W6MIR9_9ASCO</name>
<evidence type="ECO:0000256" key="8">
    <source>
        <dbReference type="ARBA" id="ARBA00023125"/>
    </source>
</evidence>
<dbReference type="InterPro" id="IPR011993">
    <property type="entry name" value="PH-like_dom_sf"/>
</dbReference>
<keyword evidence="9" id="KW-0804">Transcription</keyword>
<dbReference type="Gene3D" id="2.30.29.30">
    <property type="entry name" value="Pleckstrin-homology domain (PH domain)/Phosphotyrosine-binding domain (PTB)"/>
    <property type="match status" value="1"/>
</dbReference>
<evidence type="ECO:0000256" key="5">
    <source>
        <dbReference type="ARBA" id="ARBA00018462"/>
    </source>
</evidence>
<dbReference type="SMART" id="SM01287">
    <property type="entry name" value="Rtt106"/>
    <property type="match status" value="1"/>
</dbReference>
<feature type="compositionally biased region" description="Acidic residues" evidence="12">
    <location>
        <begin position="332"/>
        <end position="396"/>
    </location>
</feature>
<comment type="subcellular location">
    <subcellularLocation>
        <location evidence="2">Chromosome</location>
    </subcellularLocation>
    <subcellularLocation>
        <location evidence="1">Nucleus</location>
    </subcellularLocation>
</comment>
<protein>
    <recommendedName>
        <fullName evidence="4">Histone chaperone RTT106</fullName>
    </recommendedName>
    <alternativeName>
        <fullName evidence="5">Histone chaperone rtt106</fullName>
    </alternativeName>
</protein>
<dbReference type="GO" id="GO:0031507">
    <property type="term" value="P:heterochromatin formation"/>
    <property type="evidence" value="ECO:0007669"/>
    <property type="project" value="EnsemblFungi"/>
</dbReference>
<dbReference type="InterPro" id="IPR050454">
    <property type="entry name" value="RTT106/SSRP1_HistChap/FACT"/>
</dbReference>
<dbReference type="InterPro" id="IPR013719">
    <property type="entry name" value="RTT106/SPT16-like_middle_dom"/>
</dbReference>
<organism evidence="14 15">
    <name type="scientific">Kuraishia capsulata CBS 1993</name>
    <dbReference type="NCBI Taxonomy" id="1382522"/>
    <lineage>
        <taxon>Eukaryota</taxon>
        <taxon>Fungi</taxon>
        <taxon>Dikarya</taxon>
        <taxon>Ascomycota</taxon>
        <taxon>Saccharomycotina</taxon>
        <taxon>Pichiomycetes</taxon>
        <taxon>Pichiales</taxon>
        <taxon>Pichiaceae</taxon>
        <taxon>Kuraishia</taxon>
    </lineage>
</organism>
<accession>W6MIR9</accession>
<feature type="region of interest" description="Disordered" evidence="12">
    <location>
        <begin position="327"/>
        <end position="396"/>
    </location>
</feature>
<dbReference type="InterPro" id="IPR040770">
    <property type="entry name" value="Rtt106_PH"/>
</dbReference>
<sequence length="396" mass="44770">MESLPLELKSQVESIISSFPPSKPTFDALIEHFTQDDPKRRKISALPTESLPPSLQDFHIVLQIPELSLQSPIRKKLNLIFATPKNAKSPALVLSKGVDTQPEIMLDNLSSGNVTFAAILRVPEKKELRNLLIFYKQNRGDMFKNEPILIQYNDTLLNEQFSPILQKMDFGTYLQRQCSLCGFQLIDSTSKEMRSFFVDAYKGSKEGTLYFLPNHIIFGFKKPILMFKSTDIDSITYTSITRVTFNVTLMIVPADGDPENSDRFEFSMIDQQEFNKIDQYVRSKEFRDRSMTEELKAKIKMKNADKPGALAEAARMVPGGAQIVDGVKIDDQDSDDPEDENYQFANEEGESEISGEENSEDDDEDGDEDSNDDSEDDSGEDEGEDENDDIDLGDSE</sequence>
<dbReference type="EMBL" id="HG793126">
    <property type="protein sequence ID" value="CDK26046.1"/>
    <property type="molecule type" value="Genomic_DNA"/>
</dbReference>
<keyword evidence="8" id="KW-0238">DNA-binding</keyword>
<evidence type="ECO:0000256" key="11">
    <source>
        <dbReference type="ARBA" id="ARBA00023242"/>
    </source>
</evidence>
<evidence type="ECO:0000256" key="9">
    <source>
        <dbReference type="ARBA" id="ARBA00023163"/>
    </source>
</evidence>
<evidence type="ECO:0000256" key="7">
    <source>
        <dbReference type="ARBA" id="ARBA00023015"/>
    </source>
</evidence>
<dbReference type="GO" id="GO:0042393">
    <property type="term" value="F:histone binding"/>
    <property type="evidence" value="ECO:0007669"/>
    <property type="project" value="EnsemblFungi"/>
</dbReference>
<dbReference type="AlphaFoldDB" id="W6MIR9"/>
<evidence type="ECO:0000256" key="6">
    <source>
        <dbReference type="ARBA" id="ARBA00022454"/>
    </source>
</evidence>
<dbReference type="PANTHER" id="PTHR45849:SF3">
    <property type="entry name" value="HISTONE CHAPERONE RTT106"/>
    <property type="match status" value="1"/>
</dbReference>
<evidence type="ECO:0000256" key="1">
    <source>
        <dbReference type="ARBA" id="ARBA00004123"/>
    </source>
</evidence>
<keyword evidence="15" id="KW-1185">Reference proteome</keyword>
<dbReference type="GO" id="GO:0031491">
    <property type="term" value="F:nucleosome binding"/>
    <property type="evidence" value="ECO:0007669"/>
    <property type="project" value="TreeGrafter"/>
</dbReference>
<dbReference type="GO" id="GO:0042802">
    <property type="term" value="F:identical protein binding"/>
    <property type="evidence" value="ECO:0007669"/>
    <property type="project" value="EnsemblFungi"/>
</dbReference>
<evidence type="ECO:0000256" key="2">
    <source>
        <dbReference type="ARBA" id="ARBA00004286"/>
    </source>
</evidence>
<dbReference type="Gene3D" id="2.30.29.120">
    <property type="match status" value="1"/>
</dbReference>
<evidence type="ECO:0000256" key="10">
    <source>
        <dbReference type="ARBA" id="ARBA00023186"/>
    </source>
</evidence>
<keyword evidence="10" id="KW-0143">Chaperone</keyword>
<keyword evidence="6" id="KW-0158">Chromosome</keyword>
<evidence type="ECO:0000256" key="4">
    <source>
        <dbReference type="ARBA" id="ARBA00017355"/>
    </source>
</evidence>